<evidence type="ECO:0000313" key="1">
    <source>
        <dbReference type="EMBL" id="TGO31791.1"/>
    </source>
</evidence>
<accession>A0A4Z1GC46</accession>
<keyword evidence="2" id="KW-1185">Reference proteome</keyword>
<sequence>MRRTTRILLTQQALFTPQLYHYTQHSHRLYIVTNASTGFESLPDHDQHLVKAIEQMVQEDSDCPAKCTGTVAYYTCYETCGPTRWNLFRQAFYKLLLKQWENEVREGVDPKNLRALWKVRSFQVEENTSMVALRRKFNDTPRATDLWVDDSYWVSGSASSTTSKFIPTLQIFLLIDADVVASVIEGPANREIPFLYVVDPCYGLFEDDEDDDDPEYKEYLKISVELFGEFWSNVSAGDIFDIEKLGPSDPVKKELFTSALTPEVWDRFKLEQIVSSVTGKLNNTSHHIQTIVGSHDIPAALLGLEEHIFNMKVLFHNPTIQNFVGKNAWRGLPQEERKEKLGEMMAVYEYMNHNAAILQQTYANISLELAAFESHTQTQGLVDWFRLFVDDMFTSMDQRTRKFVTTKITEMIDDLGEINTWEREMNKKELEAIRAEACSIMSNHWLFSPLGSWKPSRLMSLTQKE</sequence>
<comment type="caution">
    <text evidence="1">The sequence shown here is derived from an EMBL/GenBank/DDBJ whole genome shotgun (WGS) entry which is preliminary data.</text>
</comment>
<proteinExistence type="predicted"/>
<dbReference type="EMBL" id="PQXK01000406">
    <property type="protein sequence ID" value="TGO31791.1"/>
    <property type="molecule type" value="Genomic_DNA"/>
</dbReference>
<protein>
    <submittedName>
        <fullName evidence="1">Uncharacterized protein</fullName>
    </submittedName>
</protein>
<gene>
    <name evidence="1" type="ORF">BHYA_0409g00050</name>
</gene>
<organism evidence="1 2">
    <name type="scientific">Botrytis hyacinthi</name>
    <dbReference type="NCBI Taxonomy" id="278943"/>
    <lineage>
        <taxon>Eukaryota</taxon>
        <taxon>Fungi</taxon>
        <taxon>Dikarya</taxon>
        <taxon>Ascomycota</taxon>
        <taxon>Pezizomycotina</taxon>
        <taxon>Leotiomycetes</taxon>
        <taxon>Helotiales</taxon>
        <taxon>Sclerotiniaceae</taxon>
        <taxon>Botrytis</taxon>
    </lineage>
</organism>
<dbReference type="AlphaFoldDB" id="A0A4Z1GC46"/>
<evidence type="ECO:0000313" key="2">
    <source>
        <dbReference type="Proteomes" id="UP000297814"/>
    </source>
</evidence>
<name>A0A4Z1GC46_9HELO</name>
<dbReference type="Proteomes" id="UP000297814">
    <property type="component" value="Unassembled WGS sequence"/>
</dbReference>
<reference evidence="1 2" key="1">
    <citation type="submission" date="2017-12" db="EMBL/GenBank/DDBJ databases">
        <title>Comparative genomics of Botrytis spp.</title>
        <authorList>
            <person name="Valero-Jimenez C.A."/>
            <person name="Tapia P."/>
            <person name="Veloso J."/>
            <person name="Silva-Moreno E."/>
            <person name="Staats M."/>
            <person name="Valdes J.H."/>
            <person name="Van Kan J.A.L."/>
        </authorList>
    </citation>
    <scope>NUCLEOTIDE SEQUENCE [LARGE SCALE GENOMIC DNA]</scope>
    <source>
        <strain evidence="1 2">Bh0001</strain>
    </source>
</reference>